<sequence length="63" mass="7070">MIEEAVERLEVVRLAFLERNWGEEAARAFAARTSRSYRRAVVHHARPPVIGGFGCVYSLPIAS</sequence>
<keyword evidence="2" id="KW-1185">Reference proteome</keyword>
<protein>
    <submittedName>
        <fullName evidence="1">Uncharacterized protein</fullName>
    </submittedName>
</protein>
<dbReference type="AlphaFoldDB" id="A4BST4"/>
<evidence type="ECO:0000313" key="2">
    <source>
        <dbReference type="Proteomes" id="UP000003374"/>
    </source>
</evidence>
<dbReference type="Proteomes" id="UP000003374">
    <property type="component" value="Unassembled WGS sequence"/>
</dbReference>
<dbReference type="HOGENOM" id="CLU_2881294_0_0_6"/>
<organism evidence="1 2">
    <name type="scientific">Nitrococcus mobilis Nb-231</name>
    <dbReference type="NCBI Taxonomy" id="314278"/>
    <lineage>
        <taxon>Bacteria</taxon>
        <taxon>Pseudomonadati</taxon>
        <taxon>Pseudomonadota</taxon>
        <taxon>Gammaproteobacteria</taxon>
        <taxon>Chromatiales</taxon>
        <taxon>Ectothiorhodospiraceae</taxon>
        <taxon>Nitrococcus</taxon>
    </lineage>
</organism>
<comment type="caution">
    <text evidence="1">The sequence shown here is derived from an EMBL/GenBank/DDBJ whole genome shotgun (WGS) entry which is preliminary data.</text>
</comment>
<accession>A4BST4</accession>
<evidence type="ECO:0000313" key="1">
    <source>
        <dbReference type="EMBL" id="EAR21178.1"/>
    </source>
</evidence>
<reference evidence="1 2" key="1">
    <citation type="submission" date="2006-02" db="EMBL/GenBank/DDBJ databases">
        <authorList>
            <person name="Waterbury J."/>
            <person name="Ferriera S."/>
            <person name="Johnson J."/>
            <person name="Kravitz S."/>
            <person name="Halpern A."/>
            <person name="Remington K."/>
            <person name="Beeson K."/>
            <person name="Tran B."/>
            <person name="Rogers Y.-H."/>
            <person name="Friedman R."/>
            <person name="Venter J.C."/>
        </authorList>
    </citation>
    <scope>NUCLEOTIDE SEQUENCE [LARGE SCALE GENOMIC DNA]</scope>
    <source>
        <strain evidence="1 2">Nb-231</strain>
    </source>
</reference>
<dbReference type="RefSeq" id="WP_004998775.1">
    <property type="nucleotide sequence ID" value="NZ_CH672427.1"/>
</dbReference>
<gene>
    <name evidence="1" type="ORF">NB231_00615</name>
</gene>
<dbReference type="EMBL" id="AAOF01000011">
    <property type="protein sequence ID" value="EAR21178.1"/>
    <property type="molecule type" value="Genomic_DNA"/>
</dbReference>
<proteinExistence type="predicted"/>
<name>A4BST4_9GAMM</name>